<proteinExistence type="predicted"/>
<dbReference type="EMBL" id="CAKOGP040001948">
    <property type="protein sequence ID" value="CAJ1957671.1"/>
    <property type="molecule type" value="Genomic_DNA"/>
</dbReference>
<sequence>MDLMEIDKAGAHNGNDAIIQARRNDLINEFEALNEIHQQTFWFYYLHIFTGGGIGGDIELCGSVFRYKITAASTEKISKQKFTYRAKKLKPLVLKFQEYSLRPTGAVLVSIQIGLELGTVKFWDIPDYEDEYF</sequence>
<organism evidence="1 2">
    <name type="scientific">Cylindrotheca closterium</name>
    <dbReference type="NCBI Taxonomy" id="2856"/>
    <lineage>
        <taxon>Eukaryota</taxon>
        <taxon>Sar</taxon>
        <taxon>Stramenopiles</taxon>
        <taxon>Ochrophyta</taxon>
        <taxon>Bacillariophyta</taxon>
        <taxon>Bacillariophyceae</taxon>
        <taxon>Bacillariophycidae</taxon>
        <taxon>Bacillariales</taxon>
        <taxon>Bacillariaceae</taxon>
        <taxon>Cylindrotheca</taxon>
    </lineage>
</organism>
<reference evidence="1" key="1">
    <citation type="submission" date="2023-08" db="EMBL/GenBank/DDBJ databases">
        <authorList>
            <person name="Audoor S."/>
            <person name="Bilcke G."/>
        </authorList>
    </citation>
    <scope>NUCLEOTIDE SEQUENCE</scope>
</reference>
<comment type="caution">
    <text evidence="1">The sequence shown here is derived from an EMBL/GenBank/DDBJ whole genome shotgun (WGS) entry which is preliminary data.</text>
</comment>
<dbReference type="AlphaFoldDB" id="A0AAD2JK04"/>
<evidence type="ECO:0000313" key="2">
    <source>
        <dbReference type="Proteomes" id="UP001295423"/>
    </source>
</evidence>
<protein>
    <submittedName>
        <fullName evidence="1">Uncharacterized protein</fullName>
    </submittedName>
</protein>
<name>A0AAD2JK04_9STRA</name>
<keyword evidence="2" id="KW-1185">Reference proteome</keyword>
<gene>
    <name evidence="1" type="ORF">CYCCA115_LOCUS16826</name>
</gene>
<accession>A0AAD2JK04</accession>
<evidence type="ECO:0000313" key="1">
    <source>
        <dbReference type="EMBL" id="CAJ1957671.1"/>
    </source>
</evidence>
<dbReference type="Proteomes" id="UP001295423">
    <property type="component" value="Unassembled WGS sequence"/>
</dbReference>